<reference evidence="2 3" key="1">
    <citation type="journal article" date="2019" name="Emerg. Microbes Infect.">
        <title>Comprehensive subspecies identification of 175 nontuberculous mycobacteria species based on 7547 genomic profiles.</title>
        <authorList>
            <person name="Matsumoto Y."/>
            <person name="Kinjo T."/>
            <person name="Motooka D."/>
            <person name="Nabeya D."/>
            <person name="Jung N."/>
            <person name="Uechi K."/>
            <person name="Horii T."/>
            <person name="Iida T."/>
            <person name="Fujita J."/>
            <person name="Nakamura S."/>
        </authorList>
    </citation>
    <scope>NUCLEOTIDE SEQUENCE [LARGE SCALE GENOMIC DNA]</scope>
    <source>
        <strain evidence="2 3">JCM 30725</strain>
    </source>
</reference>
<name>A0A7I9YKF0_MYCBU</name>
<comment type="caution">
    <text evidence="2">The sequence shown here is derived from an EMBL/GenBank/DDBJ whole genome shotgun (WGS) entry which is preliminary data.</text>
</comment>
<keyword evidence="3" id="KW-1185">Reference proteome</keyword>
<feature type="domain" description="DUF6285" evidence="1">
    <location>
        <begin position="45"/>
        <end position="116"/>
    </location>
</feature>
<dbReference type="RefSeq" id="WP_163708912.1">
    <property type="nucleotide sequence ID" value="NZ_BLKZ01000001.1"/>
</dbReference>
<dbReference type="EMBL" id="BLKZ01000001">
    <property type="protein sequence ID" value="GFG89098.1"/>
    <property type="molecule type" value="Genomic_DNA"/>
</dbReference>
<dbReference type="Pfam" id="PF19802">
    <property type="entry name" value="DUF6285"/>
    <property type="match status" value="1"/>
</dbReference>
<protein>
    <recommendedName>
        <fullName evidence="1">DUF6285 domain-containing protein</fullName>
    </recommendedName>
</protein>
<accession>A0A7I9YKF0</accession>
<evidence type="ECO:0000313" key="3">
    <source>
        <dbReference type="Proteomes" id="UP000465360"/>
    </source>
</evidence>
<dbReference type="Proteomes" id="UP000465360">
    <property type="component" value="Unassembled WGS sequence"/>
</dbReference>
<organism evidence="2 3">
    <name type="scientific">Mycobacterium bourgelatii</name>
    <dbReference type="NCBI Taxonomy" id="1273442"/>
    <lineage>
        <taxon>Bacteria</taxon>
        <taxon>Bacillati</taxon>
        <taxon>Actinomycetota</taxon>
        <taxon>Actinomycetes</taxon>
        <taxon>Mycobacteriales</taxon>
        <taxon>Mycobacteriaceae</taxon>
        <taxon>Mycobacterium</taxon>
    </lineage>
</organism>
<sequence>MSSNESPSRDRTATELLALVTQFLEEHVLPAATASPHSHDEIAAAVAALRIVEREMLGDPAGDATSRAALARLGFSDEAQLAAAIRNGDLDDRAADVTSCLRVLAQQRLAVANPGYQNE</sequence>
<evidence type="ECO:0000259" key="1">
    <source>
        <dbReference type="Pfam" id="PF19802"/>
    </source>
</evidence>
<evidence type="ECO:0000313" key="2">
    <source>
        <dbReference type="EMBL" id="GFG89098.1"/>
    </source>
</evidence>
<dbReference type="InterPro" id="IPR046252">
    <property type="entry name" value="DUF6285"/>
</dbReference>
<gene>
    <name evidence="2" type="ORF">MBOU_11400</name>
</gene>
<dbReference type="AlphaFoldDB" id="A0A7I9YKF0"/>
<proteinExistence type="predicted"/>